<proteinExistence type="predicted"/>
<gene>
    <name evidence="1" type="ORF">UFOVP824_16</name>
</gene>
<protein>
    <submittedName>
        <fullName evidence="1">Uncharacterized protein</fullName>
    </submittedName>
</protein>
<sequence length="341" mass="36124">MIRQHGGIFGRNPTYQNVEVNGIITVHGDPYLPQTAETTNTFGDSASENPFQATTGTGGATAPVVLYKAVGDNGEPYTNITNKTPLSISVWQEFLFGSEIAWVGNVMFSVVNGFDGTATFTVLDNGTINTPLANASTVISESMSSHYLTVNEVGSPGTEGPFYIMYGSSLDAGVVWELRDIATDNDFDGIADAVMRIGDGGDIQTCGGLACQYLNFGYSQPTLAQQTASPSSWQQARVTRTSTTIFTAVAFNGGANSYGALKVVIQARNSTAARYELVEMNVIWNDGVTTVSSAVVNTLIMGASLGTYTFDQSSGLVRLRITPALSSSTTFTITTLALSRP</sequence>
<organism evidence="1">
    <name type="scientific">uncultured Caudovirales phage</name>
    <dbReference type="NCBI Taxonomy" id="2100421"/>
    <lineage>
        <taxon>Viruses</taxon>
        <taxon>Duplodnaviria</taxon>
        <taxon>Heunggongvirae</taxon>
        <taxon>Uroviricota</taxon>
        <taxon>Caudoviricetes</taxon>
        <taxon>Peduoviridae</taxon>
        <taxon>Maltschvirus</taxon>
        <taxon>Maltschvirus maltsch</taxon>
    </lineage>
</organism>
<name>A0A6J5P4R0_9CAUD</name>
<accession>A0A6J5P4R0</accession>
<dbReference type="EMBL" id="LR796777">
    <property type="protein sequence ID" value="CAB4164976.1"/>
    <property type="molecule type" value="Genomic_DNA"/>
</dbReference>
<evidence type="ECO:0000313" key="1">
    <source>
        <dbReference type="EMBL" id="CAB4164976.1"/>
    </source>
</evidence>
<reference evidence="1" key="1">
    <citation type="submission" date="2020-04" db="EMBL/GenBank/DDBJ databases">
        <authorList>
            <person name="Chiriac C."/>
            <person name="Salcher M."/>
            <person name="Ghai R."/>
            <person name="Kavagutti S V."/>
        </authorList>
    </citation>
    <scope>NUCLEOTIDE SEQUENCE</scope>
</reference>